<keyword evidence="3 6" id="KW-0812">Transmembrane</keyword>
<keyword evidence="10" id="KW-1185">Reference proteome</keyword>
<comment type="subcellular location">
    <subcellularLocation>
        <location evidence="1">Cell membrane</location>
        <topology evidence="1">Multi-pass membrane protein</topology>
    </subcellularLocation>
</comment>
<evidence type="ECO:0000256" key="2">
    <source>
        <dbReference type="ARBA" id="ARBA00022475"/>
    </source>
</evidence>
<organism evidence="9 10">
    <name type="scientific">Olivibacter oleidegradans</name>
    <dbReference type="NCBI Taxonomy" id="760123"/>
    <lineage>
        <taxon>Bacteria</taxon>
        <taxon>Pseudomonadati</taxon>
        <taxon>Bacteroidota</taxon>
        <taxon>Sphingobacteriia</taxon>
        <taxon>Sphingobacteriales</taxon>
        <taxon>Sphingobacteriaceae</taxon>
        <taxon>Olivibacter</taxon>
    </lineage>
</organism>
<evidence type="ECO:0000256" key="4">
    <source>
        <dbReference type="ARBA" id="ARBA00022989"/>
    </source>
</evidence>
<evidence type="ECO:0000256" key="3">
    <source>
        <dbReference type="ARBA" id="ARBA00022692"/>
    </source>
</evidence>
<evidence type="ECO:0000256" key="5">
    <source>
        <dbReference type="ARBA" id="ARBA00023136"/>
    </source>
</evidence>
<dbReference type="InterPro" id="IPR003838">
    <property type="entry name" value="ABC3_permease_C"/>
</dbReference>
<dbReference type="Proteomes" id="UP001589774">
    <property type="component" value="Unassembled WGS sequence"/>
</dbReference>
<evidence type="ECO:0000256" key="7">
    <source>
        <dbReference type="SAM" id="SignalP"/>
    </source>
</evidence>
<keyword evidence="2" id="KW-1003">Cell membrane</keyword>
<evidence type="ECO:0000259" key="8">
    <source>
        <dbReference type="Pfam" id="PF02687"/>
    </source>
</evidence>
<evidence type="ECO:0000256" key="6">
    <source>
        <dbReference type="SAM" id="Phobius"/>
    </source>
</evidence>
<dbReference type="Pfam" id="PF02687">
    <property type="entry name" value="FtsX"/>
    <property type="match status" value="1"/>
</dbReference>
<sequence length="91" mass="10308">MFFYFALLTIFISCMGLSALAAYSTLQRQKEIGVRKVLGASVMGIVKLISTDFIKLVMLSCTVVTPIAWWTMDRSFKAILQGKIEHRLFLQ</sequence>
<accession>A0ABV6HPC5</accession>
<keyword evidence="4 6" id="KW-1133">Transmembrane helix</keyword>
<reference evidence="9 10" key="1">
    <citation type="submission" date="2024-09" db="EMBL/GenBank/DDBJ databases">
        <authorList>
            <person name="Sun Q."/>
            <person name="Mori K."/>
        </authorList>
    </citation>
    <scope>NUCLEOTIDE SEQUENCE [LARGE SCALE GENOMIC DNA]</scope>
    <source>
        <strain evidence="9 10">CCM 7765</strain>
    </source>
</reference>
<dbReference type="RefSeq" id="WP_377477336.1">
    <property type="nucleotide sequence ID" value="NZ_JBHLWO010000002.1"/>
</dbReference>
<keyword evidence="7" id="KW-0732">Signal</keyword>
<dbReference type="EMBL" id="JBHLWO010000002">
    <property type="protein sequence ID" value="MFC0319945.1"/>
    <property type="molecule type" value="Genomic_DNA"/>
</dbReference>
<feature type="signal peptide" evidence="7">
    <location>
        <begin position="1"/>
        <end position="21"/>
    </location>
</feature>
<name>A0ABV6HPC5_9SPHI</name>
<proteinExistence type="predicted"/>
<evidence type="ECO:0000313" key="10">
    <source>
        <dbReference type="Proteomes" id="UP001589774"/>
    </source>
</evidence>
<gene>
    <name evidence="9" type="ORF">ACFFI0_16595</name>
</gene>
<feature type="chain" id="PRO_5046790805" evidence="7">
    <location>
        <begin position="22"/>
        <end position="91"/>
    </location>
</feature>
<feature type="domain" description="ABC3 transporter permease C-terminal" evidence="8">
    <location>
        <begin position="5"/>
        <end position="75"/>
    </location>
</feature>
<feature type="transmembrane region" description="Helical" evidence="6">
    <location>
        <begin position="45"/>
        <end position="70"/>
    </location>
</feature>
<keyword evidence="5 6" id="KW-0472">Membrane</keyword>
<comment type="caution">
    <text evidence="9">The sequence shown here is derived from an EMBL/GenBank/DDBJ whole genome shotgun (WGS) entry which is preliminary data.</text>
</comment>
<evidence type="ECO:0000313" key="9">
    <source>
        <dbReference type="EMBL" id="MFC0319945.1"/>
    </source>
</evidence>
<protein>
    <submittedName>
        <fullName evidence="9">ABC transporter permease</fullName>
    </submittedName>
</protein>
<evidence type="ECO:0000256" key="1">
    <source>
        <dbReference type="ARBA" id="ARBA00004651"/>
    </source>
</evidence>